<name>A4CL99_ROBBH</name>
<dbReference type="KEGG" id="rbi:RB2501_15009"/>
<dbReference type="EMBL" id="CP001712">
    <property type="protein sequence ID" value="EAR15648.1"/>
    <property type="molecule type" value="Genomic_DNA"/>
</dbReference>
<protein>
    <submittedName>
        <fullName evidence="1">Uncharacterized protein</fullName>
    </submittedName>
</protein>
<keyword evidence="2" id="KW-1185">Reference proteome</keyword>
<dbReference type="HOGENOM" id="CLU_220908_0_0_10"/>
<organism evidence="1 2">
    <name type="scientific">Robiginitalea biformata (strain ATCC BAA-864 / DSM 15991 / KCTC 12146 / HTCC2501)</name>
    <dbReference type="NCBI Taxonomy" id="313596"/>
    <lineage>
        <taxon>Bacteria</taxon>
        <taxon>Pseudomonadati</taxon>
        <taxon>Bacteroidota</taxon>
        <taxon>Flavobacteriia</taxon>
        <taxon>Flavobacteriales</taxon>
        <taxon>Flavobacteriaceae</taxon>
        <taxon>Robiginitalea</taxon>
    </lineage>
</organism>
<accession>A4CL99</accession>
<dbReference type="STRING" id="313596.RB2501_15009"/>
<sequence>MANYNEDNAAYMDFIQALNEILLDFDISRLSCS</sequence>
<reference evidence="1 2" key="1">
    <citation type="journal article" date="2009" name="J. Bacteriol.">
        <title>Complete genome sequence of Robiginitalea biformata HTCC2501.</title>
        <authorList>
            <person name="Oh H.M."/>
            <person name="Giovannoni S.J."/>
            <person name="Lee K."/>
            <person name="Ferriera S."/>
            <person name="Johnson J."/>
            <person name="Cho J.C."/>
        </authorList>
    </citation>
    <scope>NUCLEOTIDE SEQUENCE [LARGE SCALE GENOMIC DNA]</scope>
    <source>
        <strain evidence="2">ATCC BAA-864 / HTCC2501 / KCTC 12146</strain>
    </source>
</reference>
<evidence type="ECO:0000313" key="2">
    <source>
        <dbReference type="Proteomes" id="UP000009049"/>
    </source>
</evidence>
<dbReference type="Proteomes" id="UP000009049">
    <property type="component" value="Chromosome"/>
</dbReference>
<dbReference type="AlphaFoldDB" id="A4CL99"/>
<evidence type="ECO:0000313" key="1">
    <source>
        <dbReference type="EMBL" id="EAR15648.1"/>
    </source>
</evidence>
<gene>
    <name evidence="1" type="ordered locus">RB2501_15009</name>
</gene>
<proteinExistence type="predicted"/>